<dbReference type="EMBL" id="BKZW01000004">
    <property type="protein sequence ID" value="GER91874.1"/>
    <property type="molecule type" value="Genomic_DNA"/>
</dbReference>
<dbReference type="AlphaFoldDB" id="A0A5J4KR78"/>
<sequence>MECIVRNIPVYYETYGTGTPIIMIHGYTPDHRLMTGCMEPVFAQRPGWQRIYLDLPGMGRTPASDQIQGIDDMLDLVVAFIDAVIPGQPFLIAGESYGGNLSRGVVQRKFAQFSKLAQPFTRPVLIFTGRQDTVVGYRDAWNILEQYPRGTFAVLDRAGHNGHIEQSQLFNAMIHEWLDRVEETL</sequence>
<dbReference type="InterPro" id="IPR029058">
    <property type="entry name" value="AB_hydrolase_fold"/>
</dbReference>
<keyword evidence="3" id="KW-1185">Reference proteome</keyword>
<protein>
    <recommendedName>
        <fullName evidence="1">AB hydrolase-1 domain-containing protein</fullName>
    </recommendedName>
</protein>
<gene>
    <name evidence="2" type="ORF">KDW_60360</name>
</gene>
<name>A0A5J4KR78_9CHLR</name>
<dbReference type="PANTHER" id="PTHR43798">
    <property type="entry name" value="MONOACYLGLYCEROL LIPASE"/>
    <property type="match status" value="1"/>
</dbReference>
<dbReference type="InterPro" id="IPR000073">
    <property type="entry name" value="AB_hydrolase_1"/>
</dbReference>
<evidence type="ECO:0000313" key="3">
    <source>
        <dbReference type="Proteomes" id="UP000326912"/>
    </source>
</evidence>
<dbReference type="Proteomes" id="UP000326912">
    <property type="component" value="Unassembled WGS sequence"/>
</dbReference>
<feature type="domain" description="AB hydrolase-1" evidence="1">
    <location>
        <begin position="20"/>
        <end position="103"/>
    </location>
</feature>
<dbReference type="PANTHER" id="PTHR43798:SF6">
    <property type="entry name" value="HYDROLASE, PUTATIVE (AFU_ORTHOLOGUE AFUA_4G13070)-RELATED"/>
    <property type="match status" value="1"/>
</dbReference>
<dbReference type="Gene3D" id="3.40.50.1820">
    <property type="entry name" value="alpha/beta hydrolase"/>
    <property type="match status" value="2"/>
</dbReference>
<dbReference type="InterPro" id="IPR050266">
    <property type="entry name" value="AB_hydrolase_sf"/>
</dbReference>
<reference evidence="2 3" key="1">
    <citation type="submission" date="2019-10" db="EMBL/GenBank/DDBJ databases">
        <title>Dictyobacter vulcani sp. nov., within the class Ktedonobacteria, isolated from soil of volcanic Mt. Zao.</title>
        <authorList>
            <person name="Zheng Y."/>
            <person name="Wang C.M."/>
            <person name="Sakai Y."/>
            <person name="Abe K."/>
            <person name="Yokota A."/>
            <person name="Yabe S."/>
        </authorList>
    </citation>
    <scope>NUCLEOTIDE SEQUENCE [LARGE SCALE GENOMIC DNA]</scope>
    <source>
        <strain evidence="2 3">W12</strain>
    </source>
</reference>
<evidence type="ECO:0000313" key="2">
    <source>
        <dbReference type="EMBL" id="GER91874.1"/>
    </source>
</evidence>
<dbReference type="RefSeq" id="WP_151759535.1">
    <property type="nucleotide sequence ID" value="NZ_BKZW01000004.1"/>
</dbReference>
<proteinExistence type="predicted"/>
<evidence type="ECO:0000259" key="1">
    <source>
        <dbReference type="Pfam" id="PF00561"/>
    </source>
</evidence>
<dbReference type="SUPFAM" id="SSF53474">
    <property type="entry name" value="alpha/beta-Hydrolases"/>
    <property type="match status" value="1"/>
</dbReference>
<dbReference type="Pfam" id="PF00561">
    <property type="entry name" value="Abhydrolase_1"/>
    <property type="match status" value="1"/>
</dbReference>
<accession>A0A5J4KR78</accession>
<comment type="caution">
    <text evidence="2">The sequence shown here is derived from an EMBL/GenBank/DDBJ whole genome shotgun (WGS) entry which is preliminary data.</text>
</comment>
<organism evidence="2 3">
    <name type="scientific">Dictyobacter vulcani</name>
    <dbReference type="NCBI Taxonomy" id="2607529"/>
    <lineage>
        <taxon>Bacteria</taxon>
        <taxon>Bacillati</taxon>
        <taxon>Chloroflexota</taxon>
        <taxon>Ktedonobacteria</taxon>
        <taxon>Ktedonobacterales</taxon>
        <taxon>Dictyobacteraceae</taxon>
        <taxon>Dictyobacter</taxon>
    </lineage>
</organism>